<sequence>MSAGVSAGVGEVLPRDAWDILQHTKDAVLVDVRSSAEWTFVGKPDLDQLGKGVLFVEWASFPGMTPNPSFTDDLSKALEGAAPSHLFFMCRSGVRSLNAARAMSQVFTARGEQVACINVQEGFEGDLDAQKHRGGKSGWKARGLPWKQS</sequence>
<dbReference type="Proteomes" id="UP000006833">
    <property type="component" value="Chromosome"/>
</dbReference>
<dbReference type="EMBL" id="CP000830">
    <property type="protein sequence ID" value="ABV95105.1"/>
    <property type="molecule type" value="Genomic_DNA"/>
</dbReference>
<accession>A8LNL1</accession>
<dbReference type="OrthoDB" id="9815890at2"/>
<gene>
    <name evidence="3" type="primary">yibN</name>
    <name evidence="3" type="ordered locus">Dshi_3372</name>
</gene>
<organism evidence="3 4">
    <name type="scientific">Dinoroseobacter shibae (strain DSM 16493 / NCIMB 14021 / DFL 12)</name>
    <dbReference type="NCBI Taxonomy" id="398580"/>
    <lineage>
        <taxon>Bacteria</taxon>
        <taxon>Pseudomonadati</taxon>
        <taxon>Pseudomonadota</taxon>
        <taxon>Alphaproteobacteria</taxon>
        <taxon>Rhodobacterales</taxon>
        <taxon>Roseobacteraceae</taxon>
        <taxon>Dinoroseobacter</taxon>
    </lineage>
</organism>
<dbReference type="STRING" id="398580.Dshi_3372"/>
<keyword evidence="3" id="KW-0808">Transferase</keyword>
<reference evidence="4" key="1">
    <citation type="journal article" date="2010" name="ISME J.">
        <title>The complete genome sequence of the algal symbiont Dinoroseobacter shibae: a hitchhiker's guide to life in the sea.</title>
        <authorList>
            <person name="Wagner-Dobler I."/>
            <person name="Ballhausen B."/>
            <person name="Berger M."/>
            <person name="Brinkhoff T."/>
            <person name="Buchholz I."/>
            <person name="Bunk B."/>
            <person name="Cypionka H."/>
            <person name="Daniel R."/>
            <person name="Drepper T."/>
            <person name="Gerdts G."/>
            <person name="Hahnke S."/>
            <person name="Han C."/>
            <person name="Jahn D."/>
            <person name="Kalhoefer D."/>
            <person name="Kiss H."/>
            <person name="Klenk H.P."/>
            <person name="Kyrpides N."/>
            <person name="Liebl W."/>
            <person name="Liesegang H."/>
            <person name="Meincke L."/>
            <person name="Pati A."/>
            <person name="Petersen J."/>
            <person name="Piekarski T."/>
            <person name="Pommerenke C."/>
            <person name="Pradella S."/>
            <person name="Pukall R."/>
            <person name="Rabus R."/>
            <person name="Stackebrandt E."/>
            <person name="Thole S."/>
            <person name="Thompson L."/>
            <person name="Tielen P."/>
            <person name="Tomasch J."/>
            <person name="von Jan M."/>
            <person name="Wanphrut N."/>
            <person name="Wichels A."/>
            <person name="Zech H."/>
            <person name="Simon M."/>
        </authorList>
    </citation>
    <scope>NUCLEOTIDE SEQUENCE [LARGE SCALE GENOMIC DNA]</scope>
    <source>
        <strain evidence="4">DSM 16493 / NCIMB 14021 / DFL 12</strain>
    </source>
</reference>
<dbReference type="PROSITE" id="PS50206">
    <property type="entry name" value="RHODANESE_3"/>
    <property type="match status" value="1"/>
</dbReference>
<dbReference type="KEGG" id="dsh:Dshi_3372"/>
<dbReference type="SUPFAM" id="SSF52821">
    <property type="entry name" value="Rhodanese/Cell cycle control phosphatase"/>
    <property type="match status" value="1"/>
</dbReference>
<feature type="region of interest" description="Disordered" evidence="1">
    <location>
        <begin position="128"/>
        <end position="149"/>
    </location>
</feature>
<dbReference type="InterPro" id="IPR036873">
    <property type="entry name" value="Rhodanese-like_dom_sf"/>
</dbReference>
<evidence type="ECO:0000256" key="1">
    <source>
        <dbReference type="SAM" id="MobiDB-lite"/>
    </source>
</evidence>
<dbReference type="eggNOG" id="COG0607">
    <property type="taxonomic scope" value="Bacteria"/>
</dbReference>
<dbReference type="InterPro" id="IPR001763">
    <property type="entry name" value="Rhodanese-like_dom"/>
</dbReference>
<dbReference type="RefSeq" id="WP_012180031.1">
    <property type="nucleotide sequence ID" value="NC_009952.1"/>
</dbReference>
<dbReference type="HOGENOM" id="CLU_089574_10_1_5"/>
<feature type="domain" description="Rhodanese" evidence="2">
    <location>
        <begin position="23"/>
        <end position="148"/>
    </location>
</feature>
<protein>
    <submittedName>
        <fullName evidence="3">Rhodanese-related sulfurtransferase</fullName>
    </submittedName>
</protein>
<evidence type="ECO:0000313" key="3">
    <source>
        <dbReference type="EMBL" id="ABV95105.1"/>
    </source>
</evidence>
<name>A8LNL1_DINSH</name>
<dbReference type="Gene3D" id="3.40.250.10">
    <property type="entry name" value="Rhodanese-like domain"/>
    <property type="match status" value="1"/>
</dbReference>
<evidence type="ECO:0000259" key="2">
    <source>
        <dbReference type="PROSITE" id="PS50206"/>
    </source>
</evidence>
<dbReference type="AlphaFoldDB" id="A8LNL1"/>
<proteinExistence type="predicted"/>
<evidence type="ECO:0000313" key="4">
    <source>
        <dbReference type="Proteomes" id="UP000006833"/>
    </source>
</evidence>
<keyword evidence="4" id="KW-1185">Reference proteome</keyword>
<dbReference type="GO" id="GO:0016740">
    <property type="term" value="F:transferase activity"/>
    <property type="evidence" value="ECO:0007669"/>
    <property type="project" value="UniProtKB-KW"/>
</dbReference>